<dbReference type="EMBL" id="CP097636">
    <property type="protein sequence ID" value="URI09134.1"/>
    <property type="molecule type" value="Genomic_DNA"/>
</dbReference>
<dbReference type="Gene3D" id="1.10.10.10">
    <property type="entry name" value="Winged helix-like DNA-binding domain superfamily/Winged helix DNA-binding domain"/>
    <property type="match status" value="1"/>
</dbReference>
<dbReference type="InterPro" id="IPR000835">
    <property type="entry name" value="HTH_MarR-typ"/>
</dbReference>
<evidence type="ECO:0000313" key="2">
    <source>
        <dbReference type="EMBL" id="URI09134.1"/>
    </source>
</evidence>
<feature type="domain" description="HTH marR-type" evidence="1">
    <location>
        <begin position="23"/>
        <end position="156"/>
    </location>
</feature>
<dbReference type="PROSITE" id="PS50995">
    <property type="entry name" value="HTH_MARR_2"/>
    <property type="match status" value="1"/>
</dbReference>
<dbReference type="Pfam" id="PF01047">
    <property type="entry name" value="MarR"/>
    <property type="match status" value="1"/>
</dbReference>
<dbReference type="Proteomes" id="UP001056201">
    <property type="component" value="Chromosome 2"/>
</dbReference>
<proteinExistence type="predicted"/>
<sequence length="184" mass="20146">MSKKMAVPGDVGPDVRLVEDDLQQVLGYQMAQASITTTRVFMEAVGRPFDLRPVEYTMLALIQKNPGGSAAQLAKALAVTAPNITMWVDRLEARQLVQRLRSETDRRTQRLQLTAKASKLMTQATARLLAGERQALDILSAAERAYLVELLQKVASCRAAPIAVDAVATEPARPPARRRKPEAA</sequence>
<accession>A0ABY4SD24</accession>
<organism evidence="2 3">
    <name type="scientific">Aquincola tertiaricarbonis</name>
    <dbReference type="NCBI Taxonomy" id="391953"/>
    <lineage>
        <taxon>Bacteria</taxon>
        <taxon>Pseudomonadati</taxon>
        <taxon>Pseudomonadota</taxon>
        <taxon>Betaproteobacteria</taxon>
        <taxon>Burkholderiales</taxon>
        <taxon>Sphaerotilaceae</taxon>
        <taxon>Aquincola</taxon>
    </lineage>
</organism>
<dbReference type="SUPFAM" id="SSF46785">
    <property type="entry name" value="Winged helix' DNA-binding domain"/>
    <property type="match status" value="1"/>
</dbReference>
<dbReference type="InterPro" id="IPR039422">
    <property type="entry name" value="MarR/SlyA-like"/>
</dbReference>
<keyword evidence="3" id="KW-1185">Reference proteome</keyword>
<name>A0ABY4SD24_AQUTE</name>
<dbReference type="PRINTS" id="PR00598">
    <property type="entry name" value="HTHMARR"/>
</dbReference>
<gene>
    <name evidence="2" type="ORF">MW290_26575</name>
</gene>
<evidence type="ECO:0000259" key="1">
    <source>
        <dbReference type="PROSITE" id="PS50995"/>
    </source>
</evidence>
<dbReference type="InterPro" id="IPR036388">
    <property type="entry name" value="WH-like_DNA-bd_sf"/>
</dbReference>
<dbReference type="RefSeq" id="WP_250197356.1">
    <property type="nucleotide sequence ID" value="NZ_CP097636.1"/>
</dbReference>
<reference evidence="2" key="1">
    <citation type="submission" date="2022-05" db="EMBL/GenBank/DDBJ databases">
        <title>An RpoN-dependent PEP-CTERM gene is involved in floc formation of an Aquincola tertiaricarbonis strain.</title>
        <authorList>
            <person name="Qiu D."/>
            <person name="Xia M."/>
        </authorList>
    </citation>
    <scope>NUCLEOTIDE SEQUENCE</scope>
    <source>
        <strain evidence="2">RN12</strain>
    </source>
</reference>
<dbReference type="PANTHER" id="PTHR33164">
    <property type="entry name" value="TRANSCRIPTIONAL REGULATOR, MARR FAMILY"/>
    <property type="match status" value="1"/>
</dbReference>
<dbReference type="PANTHER" id="PTHR33164:SF43">
    <property type="entry name" value="HTH-TYPE TRANSCRIPTIONAL REPRESSOR YETL"/>
    <property type="match status" value="1"/>
</dbReference>
<evidence type="ECO:0000313" key="3">
    <source>
        <dbReference type="Proteomes" id="UP001056201"/>
    </source>
</evidence>
<protein>
    <submittedName>
        <fullName evidence="2">MarR family transcriptional regulator</fullName>
    </submittedName>
</protein>
<dbReference type="InterPro" id="IPR036390">
    <property type="entry name" value="WH_DNA-bd_sf"/>
</dbReference>
<dbReference type="SMART" id="SM00347">
    <property type="entry name" value="HTH_MARR"/>
    <property type="match status" value="1"/>
</dbReference>